<feature type="transmembrane region" description="Helical" evidence="2">
    <location>
        <begin position="49"/>
        <end position="72"/>
    </location>
</feature>
<dbReference type="OrthoDB" id="3208990at2"/>
<evidence type="ECO:0000256" key="2">
    <source>
        <dbReference type="SAM" id="Phobius"/>
    </source>
</evidence>
<evidence type="ECO:0000313" key="4">
    <source>
        <dbReference type="EMBL" id="TCK20409.1"/>
    </source>
</evidence>
<keyword evidence="2" id="KW-1133">Transmembrane helix</keyword>
<protein>
    <submittedName>
        <fullName evidence="4">Phage shock protein C (PspC) family protein</fullName>
    </submittedName>
</protein>
<feature type="transmembrane region" description="Helical" evidence="2">
    <location>
        <begin position="395"/>
        <end position="417"/>
    </location>
</feature>
<evidence type="ECO:0000256" key="1">
    <source>
        <dbReference type="SAM" id="MobiDB-lite"/>
    </source>
</evidence>
<dbReference type="Proteomes" id="UP000295560">
    <property type="component" value="Unassembled WGS sequence"/>
</dbReference>
<dbReference type="Pfam" id="PF04024">
    <property type="entry name" value="PspC"/>
    <property type="match status" value="1"/>
</dbReference>
<feature type="region of interest" description="Disordered" evidence="1">
    <location>
        <begin position="238"/>
        <end position="346"/>
    </location>
</feature>
<feature type="compositionally biased region" description="Low complexity" evidence="1">
    <location>
        <begin position="147"/>
        <end position="166"/>
    </location>
</feature>
<feature type="transmembrane region" description="Helical" evidence="2">
    <location>
        <begin position="84"/>
        <end position="103"/>
    </location>
</feature>
<keyword evidence="2" id="KW-0812">Transmembrane</keyword>
<feature type="compositionally biased region" description="Low complexity" evidence="1">
    <location>
        <begin position="256"/>
        <end position="288"/>
    </location>
</feature>
<accession>A0A4R1HLD0</accession>
<feature type="transmembrane region" description="Helical" evidence="2">
    <location>
        <begin position="369"/>
        <end position="389"/>
    </location>
</feature>
<keyword evidence="5" id="KW-1185">Reference proteome</keyword>
<sequence>MEETARRRTARLSDAWATRPARPREGRMVAGVAAALGERYDIDPVLVRVGFATAAFFGPGIPLYLVGCAVLPDAGSAGSGRSRTALSTVLLVGAAVIVAALMFGGDGGWVAPLMVSVGLLALLHITRGGPREVTASGSAGAPGPGSAGAVAASGTGATTATAPAPVRASGTPFSDAPVSRAPASDAPASAVPASSAPASDAPASDAPDVAGSAPDAPATDDAPTVATPIADAAVSGTATTDHVAGPDAHTVTGRLPADGTAPTGTAPTDTAATGAAATGAADTAAPGTGAPGTGAIGASTTSAPVPDPHASGRITGHGTAPYPVATNGSDPAATPPSWDPLGAAPFAWDLPDLAPEQGPEPPPARRSRVTAVTLAVALLATGGTGAAALTVPGVVAPAMVPAAALAVIGLGLVIGAFRHAGRWLLPFAALLAVTTWLVAALPWADLRGGVGTIADAPTSATAVAPEYRRGVGDVALDLSGLDLRTPPGAPAPVVRTAARVGIGSIAVTVPRDADIVVRGSSSFGDVTVDGQSRSGDAPELTVVDVGPDGPGGGRIELDAHAALGSVTVGRE</sequence>
<gene>
    <name evidence="4" type="ORF">EV378_4368</name>
</gene>
<reference evidence="4 5" key="1">
    <citation type="submission" date="2019-03" db="EMBL/GenBank/DDBJ databases">
        <title>Sequencing the genomes of 1000 actinobacteria strains.</title>
        <authorList>
            <person name="Klenk H.-P."/>
        </authorList>
    </citation>
    <scope>NUCLEOTIDE SEQUENCE [LARGE SCALE GENOMIC DNA]</scope>
    <source>
        <strain evidence="4 5">DSM 44969</strain>
    </source>
</reference>
<evidence type="ECO:0000259" key="3">
    <source>
        <dbReference type="Pfam" id="PF04024"/>
    </source>
</evidence>
<dbReference type="AlphaFoldDB" id="A0A4R1HLD0"/>
<dbReference type="RefSeq" id="WP_132429140.1">
    <property type="nucleotide sequence ID" value="NZ_SMFZ01000002.1"/>
</dbReference>
<feature type="region of interest" description="Disordered" evidence="1">
    <location>
        <begin position="131"/>
        <end position="223"/>
    </location>
</feature>
<keyword evidence="2" id="KW-0472">Membrane</keyword>
<feature type="transmembrane region" description="Helical" evidence="2">
    <location>
        <begin position="109"/>
        <end position="126"/>
    </location>
</feature>
<dbReference type="InterPro" id="IPR007168">
    <property type="entry name" value="Phageshock_PspC_N"/>
</dbReference>
<organism evidence="4 5">
    <name type="scientific">Pseudonocardia endophytica</name>
    <dbReference type="NCBI Taxonomy" id="401976"/>
    <lineage>
        <taxon>Bacteria</taxon>
        <taxon>Bacillati</taxon>
        <taxon>Actinomycetota</taxon>
        <taxon>Actinomycetes</taxon>
        <taxon>Pseudonocardiales</taxon>
        <taxon>Pseudonocardiaceae</taxon>
        <taxon>Pseudonocardia</taxon>
    </lineage>
</organism>
<name>A0A4R1HLD0_PSEEN</name>
<evidence type="ECO:0000313" key="5">
    <source>
        <dbReference type="Proteomes" id="UP000295560"/>
    </source>
</evidence>
<dbReference type="EMBL" id="SMFZ01000002">
    <property type="protein sequence ID" value="TCK20409.1"/>
    <property type="molecule type" value="Genomic_DNA"/>
</dbReference>
<proteinExistence type="predicted"/>
<feature type="domain" description="Phage shock protein PspC N-terminal" evidence="3">
    <location>
        <begin position="19"/>
        <end position="73"/>
    </location>
</feature>
<feature type="transmembrane region" description="Helical" evidence="2">
    <location>
        <begin position="424"/>
        <end position="444"/>
    </location>
</feature>
<feature type="compositionally biased region" description="Low complexity" evidence="1">
    <location>
        <begin position="174"/>
        <end position="223"/>
    </location>
</feature>
<comment type="caution">
    <text evidence="4">The sequence shown here is derived from an EMBL/GenBank/DDBJ whole genome shotgun (WGS) entry which is preliminary data.</text>
</comment>